<dbReference type="AlphaFoldDB" id="A0A2H0K6E6"/>
<name>A0A2H0K6E6_9BACT</name>
<feature type="region of interest" description="Disordered" evidence="1">
    <location>
        <begin position="37"/>
        <end position="73"/>
    </location>
</feature>
<gene>
    <name evidence="2" type="ORF">COV95_02020</name>
</gene>
<organism evidence="2 3">
    <name type="scientific">Candidatus Zambryskibacteria bacterium CG11_big_fil_rev_8_21_14_0_20_40_24</name>
    <dbReference type="NCBI Taxonomy" id="1975116"/>
    <lineage>
        <taxon>Bacteria</taxon>
        <taxon>Candidatus Zambryskiibacteriota</taxon>
    </lineage>
</organism>
<evidence type="ECO:0000313" key="3">
    <source>
        <dbReference type="Proteomes" id="UP000229834"/>
    </source>
</evidence>
<comment type="caution">
    <text evidence="2">The sequence shown here is derived from an EMBL/GenBank/DDBJ whole genome shotgun (WGS) entry which is preliminary data.</text>
</comment>
<reference evidence="2 3" key="1">
    <citation type="submission" date="2017-09" db="EMBL/GenBank/DDBJ databases">
        <title>Depth-based differentiation of microbial function through sediment-hosted aquifers and enrichment of novel symbionts in the deep terrestrial subsurface.</title>
        <authorList>
            <person name="Probst A.J."/>
            <person name="Ladd B."/>
            <person name="Jarett J.K."/>
            <person name="Geller-Mcgrath D.E."/>
            <person name="Sieber C.M."/>
            <person name="Emerson J.B."/>
            <person name="Anantharaman K."/>
            <person name="Thomas B.C."/>
            <person name="Malmstrom R."/>
            <person name="Stieglmeier M."/>
            <person name="Klingl A."/>
            <person name="Woyke T."/>
            <person name="Ryan C.M."/>
            <person name="Banfield J.F."/>
        </authorList>
    </citation>
    <scope>NUCLEOTIDE SEQUENCE [LARGE SCALE GENOMIC DNA]</scope>
    <source>
        <strain evidence="2">CG11_big_fil_rev_8_21_14_0_20_40_24</strain>
    </source>
</reference>
<proteinExistence type="predicted"/>
<feature type="compositionally biased region" description="Basic and acidic residues" evidence="1">
    <location>
        <begin position="54"/>
        <end position="73"/>
    </location>
</feature>
<dbReference type="EMBL" id="PCVC01000058">
    <property type="protein sequence ID" value="PIQ66829.1"/>
    <property type="molecule type" value="Genomic_DNA"/>
</dbReference>
<accession>A0A2H0K6E6</accession>
<feature type="compositionally biased region" description="Low complexity" evidence="1">
    <location>
        <begin position="41"/>
        <end position="53"/>
    </location>
</feature>
<evidence type="ECO:0000313" key="2">
    <source>
        <dbReference type="EMBL" id="PIQ66829.1"/>
    </source>
</evidence>
<protein>
    <submittedName>
        <fullName evidence="2">Uncharacterized protein</fullName>
    </submittedName>
</protein>
<sequence length="213" mass="24052">MTRIKKTGGNFIDKLALGTMVSVLSFGLVVPVFAQDARPDTSTTTRRSAATEQAQERRAEQEQRAETRQENREIRRTEGRIRAEERIRNFSKSMIRRFESAIAWLEKMTERIETRIAKLKSEGVDTSVSERFVADAKDKIQIAKDKVSDLPTAIEEAMNTDDLRGSFERVRTLVKEAKDAIKEAHADLVKAINNLKPGLNREKNNAESATTTS</sequence>
<dbReference type="Proteomes" id="UP000229834">
    <property type="component" value="Unassembled WGS sequence"/>
</dbReference>
<evidence type="ECO:0000256" key="1">
    <source>
        <dbReference type="SAM" id="MobiDB-lite"/>
    </source>
</evidence>